<dbReference type="InParanoid" id="A0A3N4LVY7"/>
<keyword evidence="2" id="KW-1185">Reference proteome</keyword>
<dbReference type="Proteomes" id="UP000267821">
    <property type="component" value="Unassembled WGS sequence"/>
</dbReference>
<dbReference type="EMBL" id="ML121532">
    <property type="protein sequence ID" value="RPB27047.1"/>
    <property type="molecule type" value="Genomic_DNA"/>
</dbReference>
<accession>A0A3N4LVY7</accession>
<gene>
    <name evidence="1" type="ORF">L211DRAFT_846598</name>
</gene>
<protein>
    <submittedName>
        <fullName evidence="1">Uncharacterized protein</fullName>
    </submittedName>
</protein>
<proteinExistence type="predicted"/>
<evidence type="ECO:0000313" key="2">
    <source>
        <dbReference type="Proteomes" id="UP000267821"/>
    </source>
</evidence>
<organism evidence="1 2">
    <name type="scientific">Terfezia boudieri ATCC MYA-4762</name>
    <dbReference type="NCBI Taxonomy" id="1051890"/>
    <lineage>
        <taxon>Eukaryota</taxon>
        <taxon>Fungi</taxon>
        <taxon>Dikarya</taxon>
        <taxon>Ascomycota</taxon>
        <taxon>Pezizomycotina</taxon>
        <taxon>Pezizomycetes</taxon>
        <taxon>Pezizales</taxon>
        <taxon>Pezizaceae</taxon>
        <taxon>Terfezia</taxon>
    </lineage>
</organism>
<dbReference type="AlphaFoldDB" id="A0A3N4LVY7"/>
<name>A0A3N4LVY7_9PEZI</name>
<evidence type="ECO:0000313" key="1">
    <source>
        <dbReference type="EMBL" id="RPB27047.1"/>
    </source>
</evidence>
<reference evidence="1 2" key="1">
    <citation type="journal article" date="2018" name="Nat. Ecol. Evol.">
        <title>Pezizomycetes genomes reveal the molecular basis of ectomycorrhizal truffle lifestyle.</title>
        <authorList>
            <person name="Murat C."/>
            <person name="Payen T."/>
            <person name="Noel B."/>
            <person name="Kuo A."/>
            <person name="Morin E."/>
            <person name="Chen J."/>
            <person name="Kohler A."/>
            <person name="Krizsan K."/>
            <person name="Balestrini R."/>
            <person name="Da Silva C."/>
            <person name="Montanini B."/>
            <person name="Hainaut M."/>
            <person name="Levati E."/>
            <person name="Barry K.W."/>
            <person name="Belfiori B."/>
            <person name="Cichocki N."/>
            <person name="Clum A."/>
            <person name="Dockter R.B."/>
            <person name="Fauchery L."/>
            <person name="Guy J."/>
            <person name="Iotti M."/>
            <person name="Le Tacon F."/>
            <person name="Lindquist E.A."/>
            <person name="Lipzen A."/>
            <person name="Malagnac F."/>
            <person name="Mello A."/>
            <person name="Molinier V."/>
            <person name="Miyauchi S."/>
            <person name="Poulain J."/>
            <person name="Riccioni C."/>
            <person name="Rubini A."/>
            <person name="Sitrit Y."/>
            <person name="Splivallo R."/>
            <person name="Traeger S."/>
            <person name="Wang M."/>
            <person name="Zifcakova L."/>
            <person name="Wipf D."/>
            <person name="Zambonelli A."/>
            <person name="Paolocci F."/>
            <person name="Nowrousian M."/>
            <person name="Ottonello S."/>
            <person name="Baldrian P."/>
            <person name="Spatafora J.W."/>
            <person name="Henrissat B."/>
            <person name="Nagy L.G."/>
            <person name="Aury J.M."/>
            <person name="Wincker P."/>
            <person name="Grigoriev I.V."/>
            <person name="Bonfante P."/>
            <person name="Martin F.M."/>
        </authorList>
    </citation>
    <scope>NUCLEOTIDE SEQUENCE [LARGE SCALE GENOMIC DNA]</scope>
    <source>
        <strain evidence="1 2">ATCC MYA-4762</strain>
    </source>
</reference>
<sequence length="103" mass="11835">MSTAAEGCYLEIIGNLSRSNHIVEELEQLVSGNKQGYPKVVDLIHALQELHVIESKKLQELNRLSEVDYGQGAEMFETVKETLWKLHGVILQYKERFNLLDHQ</sequence>